<comment type="caution">
    <text evidence="3">The sequence shown here is derived from an EMBL/GenBank/DDBJ whole genome shotgun (WGS) entry which is preliminary data.</text>
</comment>
<dbReference type="InterPro" id="IPR036282">
    <property type="entry name" value="Glutathione-S-Trfase_C_sf"/>
</dbReference>
<name>A0A017T766_9BACT</name>
<evidence type="ECO:0000313" key="3">
    <source>
        <dbReference type="EMBL" id="EYF04441.1"/>
    </source>
</evidence>
<dbReference type="Pfam" id="PF02798">
    <property type="entry name" value="GST_N"/>
    <property type="match status" value="1"/>
</dbReference>
<dbReference type="GO" id="GO:0016740">
    <property type="term" value="F:transferase activity"/>
    <property type="evidence" value="ECO:0007669"/>
    <property type="project" value="UniProtKB-KW"/>
</dbReference>
<organism evidence="3 4">
    <name type="scientific">Chondromyces apiculatus DSM 436</name>
    <dbReference type="NCBI Taxonomy" id="1192034"/>
    <lineage>
        <taxon>Bacteria</taxon>
        <taxon>Pseudomonadati</taxon>
        <taxon>Myxococcota</taxon>
        <taxon>Polyangia</taxon>
        <taxon>Polyangiales</taxon>
        <taxon>Polyangiaceae</taxon>
        <taxon>Chondromyces</taxon>
    </lineage>
</organism>
<dbReference type="Gene3D" id="1.20.1050.10">
    <property type="match status" value="1"/>
</dbReference>
<evidence type="ECO:0000313" key="4">
    <source>
        <dbReference type="Proteomes" id="UP000019678"/>
    </source>
</evidence>
<dbReference type="InterPro" id="IPR004045">
    <property type="entry name" value="Glutathione_S-Trfase_N"/>
</dbReference>
<dbReference type="InterPro" id="IPR040079">
    <property type="entry name" value="Glutathione_S-Trfase"/>
</dbReference>
<gene>
    <name evidence="3" type="ORF">CAP_4409</name>
</gene>
<dbReference type="SUPFAM" id="SSF52833">
    <property type="entry name" value="Thioredoxin-like"/>
    <property type="match status" value="1"/>
</dbReference>
<dbReference type="SFLD" id="SFLDG00358">
    <property type="entry name" value="Main_(cytGST)"/>
    <property type="match status" value="1"/>
</dbReference>
<dbReference type="SUPFAM" id="SSF47616">
    <property type="entry name" value="GST C-terminal domain-like"/>
    <property type="match status" value="1"/>
</dbReference>
<dbReference type="PROSITE" id="PS50405">
    <property type="entry name" value="GST_CTER"/>
    <property type="match status" value="1"/>
</dbReference>
<dbReference type="CDD" id="cd03046">
    <property type="entry name" value="GST_N_GTT1_like"/>
    <property type="match status" value="1"/>
</dbReference>
<reference evidence="3 4" key="1">
    <citation type="submission" date="2013-05" db="EMBL/GenBank/DDBJ databases">
        <title>Genome assembly of Chondromyces apiculatus DSM 436.</title>
        <authorList>
            <person name="Sharma G."/>
            <person name="Khatri I."/>
            <person name="Kaur C."/>
            <person name="Mayilraj S."/>
            <person name="Subramanian S."/>
        </authorList>
    </citation>
    <scope>NUCLEOTIDE SEQUENCE [LARGE SCALE GENOMIC DNA]</scope>
    <source>
        <strain evidence="3 4">DSM 436</strain>
    </source>
</reference>
<dbReference type="InterPro" id="IPR010987">
    <property type="entry name" value="Glutathione-S-Trfase_C-like"/>
</dbReference>
<dbReference type="FunFam" id="3.40.30.10:FF:000331">
    <property type="entry name" value="Glutathione S-transferase"/>
    <property type="match status" value="1"/>
</dbReference>
<feature type="domain" description="GST N-terminal" evidence="1">
    <location>
        <begin position="35"/>
        <end position="101"/>
    </location>
</feature>
<keyword evidence="4" id="KW-1185">Reference proteome</keyword>
<dbReference type="AlphaFoldDB" id="A0A017T766"/>
<proteinExistence type="predicted"/>
<dbReference type="PANTHER" id="PTHR44051">
    <property type="entry name" value="GLUTATHIONE S-TRANSFERASE-RELATED"/>
    <property type="match status" value="1"/>
</dbReference>
<dbReference type="SFLD" id="SFLDS00019">
    <property type="entry name" value="Glutathione_Transferase_(cytos"/>
    <property type="match status" value="1"/>
</dbReference>
<feature type="domain" description="GST C-terminal" evidence="2">
    <location>
        <begin position="104"/>
        <end position="231"/>
    </location>
</feature>
<dbReference type="PANTHER" id="PTHR44051:SF8">
    <property type="entry name" value="GLUTATHIONE S-TRANSFERASE GSTA"/>
    <property type="match status" value="1"/>
</dbReference>
<dbReference type="STRING" id="1192034.CAP_4409"/>
<dbReference type="PROSITE" id="PS50404">
    <property type="entry name" value="GST_NTER"/>
    <property type="match status" value="1"/>
</dbReference>
<dbReference type="Gene3D" id="3.40.30.10">
    <property type="entry name" value="Glutaredoxin"/>
    <property type="match status" value="1"/>
</dbReference>
<evidence type="ECO:0000259" key="1">
    <source>
        <dbReference type="PROSITE" id="PS50404"/>
    </source>
</evidence>
<accession>A0A017T766</accession>
<dbReference type="eggNOG" id="COG0625">
    <property type="taxonomic scope" value="Bacteria"/>
</dbReference>
<dbReference type="CDD" id="cd03207">
    <property type="entry name" value="GST_C_8"/>
    <property type="match status" value="1"/>
</dbReference>
<sequence>MAPAAAPRTGRMTMIRVSAFRWVPPIVQGLVRDLRVRWALEEAGLPYEEFLISLGPEHQRTPEYFAMQPFGQVPAYDEDGLVMFESGAIVLHIAERSEILMPTDPVGRARAQSWMFAALSSIEPFIVNLAEVDVFSPNEEWAKLRRPGVVAMAQKRLQELSTSLGDKEYLEGRFTVGDLLMSTVLRILRGTDILEQFPNLAAYRGRCEARPAFEKALAAQLAPFAANAPPAANATA</sequence>
<keyword evidence="3" id="KW-0808">Transferase</keyword>
<protein>
    <submittedName>
        <fullName evidence="3">Glutathione S-transferase</fullName>
    </submittedName>
</protein>
<dbReference type="InterPro" id="IPR036249">
    <property type="entry name" value="Thioredoxin-like_sf"/>
</dbReference>
<evidence type="ECO:0000259" key="2">
    <source>
        <dbReference type="PROSITE" id="PS50405"/>
    </source>
</evidence>
<dbReference type="EMBL" id="ASRX01000033">
    <property type="protein sequence ID" value="EYF04441.1"/>
    <property type="molecule type" value="Genomic_DNA"/>
</dbReference>
<dbReference type="Proteomes" id="UP000019678">
    <property type="component" value="Unassembled WGS sequence"/>
</dbReference>